<dbReference type="SUPFAM" id="SSF52833">
    <property type="entry name" value="Thioredoxin-like"/>
    <property type="match status" value="1"/>
</dbReference>
<evidence type="ECO:0000256" key="3">
    <source>
        <dbReference type="PIRSR" id="PIRSR603782-1"/>
    </source>
</evidence>
<keyword evidence="3" id="KW-0479">Metal-binding</keyword>
<dbReference type="GO" id="GO:0046872">
    <property type="term" value="F:metal ion binding"/>
    <property type="evidence" value="ECO:0007669"/>
    <property type="project" value="UniProtKB-KW"/>
</dbReference>
<dbReference type="CDD" id="cd02968">
    <property type="entry name" value="SCO"/>
    <property type="match status" value="1"/>
</dbReference>
<keyword evidence="2 3" id="KW-0186">Copper</keyword>
<reference evidence="5 6" key="1">
    <citation type="submission" date="2020-08" db="EMBL/GenBank/DDBJ databases">
        <title>Genome sequence of Rhodobacteraceae bacterium Lw-13e.</title>
        <authorList>
            <person name="Poehlein A."/>
            <person name="Wolter L."/>
            <person name="Daniel R."/>
            <person name="Brinkhoff T."/>
        </authorList>
    </citation>
    <scope>NUCLEOTIDE SEQUENCE [LARGE SCALE GENOMIC DNA]</scope>
    <source>
        <strain evidence="5 6">Lw-13e</strain>
    </source>
</reference>
<dbReference type="OrthoDB" id="9790194at2"/>
<evidence type="ECO:0000313" key="5">
    <source>
        <dbReference type="EMBL" id="QPM92037.1"/>
    </source>
</evidence>
<keyword evidence="6" id="KW-1185">Reference proteome</keyword>
<dbReference type="Pfam" id="PF02630">
    <property type="entry name" value="SCO1-SenC"/>
    <property type="match status" value="1"/>
</dbReference>
<name>A0A418SCV5_9RHOB</name>
<dbReference type="PROSITE" id="PS51352">
    <property type="entry name" value="THIOREDOXIN_2"/>
    <property type="match status" value="1"/>
</dbReference>
<dbReference type="RefSeq" id="WP_119840577.1">
    <property type="nucleotide sequence ID" value="NZ_CP060436.1"/>
</dbReference>
<keyword evidence="4" id="KW-1015">Disulfide bond</keyword>
<evidence type="ECO:0000256" key="1">
    <source>
        <dbReference type="ARBA" id="ARBA00010996"/>
    </source>
</evidence>
<protein>
    <submittedName>
        <fullName evidence="5">Uncharacterized protein</fullName>
    </submittedName>
</protein>
<comment type="similarity">
    <text evidence="1">Belongs to the SCO1/2 family.</text>
</comment>
<evidence type="ECO:0000256" key="2">
    <source>
        <dbReference type="ARBA" id="ARBA00023008"/>
    </source>
</evidence>
<evidence type="ECO:0000313" key="6">
    <source>
        <dbReference type="Proteomes" id="UP000283786"/>
    </source>
</evidence>
<dbReference type="InterPro" id="IPR003782">
    <property type="entry name" value="SCO1/SenC"/>
</dbReference>
<feature type="binding site" evidence="3">
    <location>
        <position position="78"/>
    </location>
    <ligand>
        <name>Cu cation</name>
        <dbReference type="ChEBI" id="CHEBI:23378"/>
    </ligand>
</feature>
<dbReference type="Gene3D" id="3.40.30.10">
    <property type="entry name" value="Glutaredoxin"/>
    <property type="match status" value="1"/>
</dbReference>
<sequence>MRRRTALGYGAAALGAMGLTLFVGWWRVDGPGAPKAVASLPLPLTEMDFRLTDHEGQPVGPETLVGRPTMVFFGFTFCPDVCPTTLSDISGWLDALGEDAGQMNVAFITVDPDRDTVEAMAEYVGYFHPAIRGWTGAQDQIARAAEGFRASYERFPADGGDYTMNHTASVFLFDAAGGFVSMIDYHEPREFAVPKIRRALEEETKGAT</sequence>
<dbReference type="InterPro" id="IPR036249">
    <property type="entry name" value="Thioredoxin-like_sf"/>
</dbReference>
<feature type="binding site" evidence="3">
    <location>
        <position position="166"/>
    </location>
    <ligand>
        <name>Cu cation</name>
        <dbReference type="ChEBI" id="CHEBI:23378"/>
    </ligand>
</feature>
<dbReference type="PANTHER" id="PTHR12151:SF25">
    <property type="entry name" value="LINALOOL DEHYDRATASE_ISOMERASE DOMAIN-CONTAINING PROTEIN"/>
    <property type="match status" value="1"/>
</dbReference>
<dbReference type="AlphaFoldDB" id="A0A418SCV5"/>
<dbReference type="EMBL" id="CP060436">
    <property type="protein sequence ID" value="QPM92037.1"/>
    <property type="molecule type" value="Genomic_DNA"/>
</dbReference>
<dbReference type="PANTHER" id="PTHR12151">
    <property type="entry name" value="ELECTRON TRANSPORT PROTIN SCO1/SENC FAMILY MEMBER"/>
    <property type="match status" value="1"/>
</dbReference>
<gene>
    <name evidence="5" type="ORF">PSAL_033000</name>
</gene>
<proteinExistence type="inferred from homology"/>
<accession>A0A418SCV5</accession>
<dbReference type="FunFam" id="3.40.30.10:FF:000013">
    <property type="entry name" value="Blast:Protein SCO1 homolog, mitochondrial"/>
    <property type="match status" value="1"/>
</dbReference>
<organism evidence="5 6">
    <name type="scientific">Pseudooceanicola algae</name>
    <dbReference type="NCBI Taxonomy" id="1537215"/>
    <lineage>
        <taxon>Bacteria</taxon>
        <taxon>Pseudomonadati</taxon>
        <taxon>Pseudomonadota</taxon>
        <taxon>Alphaproteobacteria</taxon>
        <taxon>Rhodobacterales</taxon>
        <taxon>Paracoccaceae</taxon>
        <taxon>Pseudooceanicola</taxon>
    </lineage>
</organism>
<evidence type="ECO:0000256" key="4">
    <source>
        <dbReference type="PIRSR" id="PIRSR603782-2"/>
    </source>
</evidence>
<feature type="disulfide bond" description="Redox-active" evidence="4">
    <location>
        <begin position="78"/>
        <end position="82"/>
    </location>
</feature>
<dbReference type="Proteomes" id="UP000283786">
    <property type="component" value="Chromosome"/>
</dbReference>
<dbReference type="KEGG" id="palw:PSAL_033000"/>
<feature type="binding site" evidence="3">
    <location>
        <position position="82"/>
    </location>
    <ligand>
        <name>Cu cation</name>
        <dbReference type="ChEBI" id="CHEBI:23378"/>
    </ligand>
</feature>
<dbReference type="InterPro" id="IPR013766">
    <property type="entry name" value="Thioredoxin_domain"/>
</dbReference>